<evidence type="ECO:0000256" key="1">
    <source>
        <dbReference type="ARBA" id="ARBA00022512"/>
    </source>
</evidence>
<dbReference type="SUPFAM" id="SSF49478">
    <property type="entry name" value="Cna protein B-type domain"/>
    <property type="match status" value="4"/>
</dbReference>
<feature type="signal peptide" evidence="7">
    <location>
        <begin position="1"/>
        <end position="20"/>
    </location>
</feature>
<keyword evidence="10" id="KW-1185">Reference proteome</keyword>
<feature type="compositionally biased region" description="Polar residues" evidence="5">
    <location>
        <begin position="32"/>
        <end position="43"/>
    </location>
</feature>
<dbReference type="Gene3D" id="2.60.40.1140">
    <property type="entry name" value="Collagen-binding surface protein Cna, B-type domain"/>
    <property type="match status" value="4"/>
</dbReference>
<feature type="compositionally biased region" description="Low complexity" evidence="5">
    <location>
        <begin position="83"/>
        <end position="101"/>
    </location>
</feature>
<dbReference type="Pfam" id="PF00746">
    <property type="entry name" value="Gram_pos_anchor"/>
    <property type="match status" value="1"/>
</dbReference>
<dbReference type="PROSITE" id="PS50847">
    <property type="entry name" value="GRAM_POS_ANCHORING"/>
    <property type="match status" value="1"/>
</dbReference>
<evidence type="ECO:0000256" key="6">
    <source>
        <dbReference type="SAM" id="Phobius"/>
    </source>
</evidence>
<sequence length="854" mass="95121">MKNKLTTYLSIFLMMTTFLAAPLTVLAETNDSSGTQATQSESMQPAEVAKSTGITKEKADQQENPLKKSEEVATSKSDTLKNTQTDQKQASATTQSTNQQTRAPNQTKGIQEPEVNAEENSLSITSSLSYPSGQDYVVATSDWLTVAMDLTLPAMKMGDTVKLTVANSDWAYSDQPFVVGDYTIIPDSKKDGTFIIKANTDTLAENIKLDINIRYKENLSSSKVTQELPISIQYQNQVSSDNRYVEIHRFKDTIPKNEFIKKVAYGINEDGNALWGLYFNYNNFNLRGNDTVPFIFKDISDKGQKIIPESILAYDVSKPTLEVDGSMERNPDHDEYNYMVSKYLIDHVNDGILDIQSNSSNPLGLDDITKSFYIFFETKPEKQPEVGEVLSNKVNVQIAGENGETQKDESEASVTIPPINNGEQFIKISGTKTWADNDNQDGKRPDKITVNLLADGQQIATKDVTQADGWAYEFKNLPKFKNGKEIGYTVTENQVADYNTDIKGFDITNSYTPGKTSISVTKQWEDANNQDGKRPNSIQVQLKANGESQGHLVTLNAANNWTTTWNDLPQKAKGQDIVYTVKESAVPGYITTVDASDKGNVKIVNIHTPESTEVKGTKTWADNDNQDGKRPDKITVNLLADGQQVAEKEITEADGWQYNFSNLPKFKNGKEIVYTLTENAVENYTISIDGYNITNTYSPGEISGTVTKHWEDSNDQARVRPESIKIQLYANGKEQGKPVEVKAKDNWTYTWTHLKITDKTGKVVKYSLKEVDISTGYTATITGENTGNLLVTNTYKPVNSNKPNQPTKPENSTTQKFEKWLPKTGEEKAAWLTIIGAFLVCGVVGYLYFRKKAK</sequence>
<comment type="caution">
    <text evidence="9">The sequence shown here is derived from an EMBL/GenBank/DDBJ whole genome shotgun (WGS) entry which is preliminary data.</text>
</comment>
<dbReference type="CDD" id="cd00222">
    <property type="entry name" value="CollagenBindB"/>
    <property type="match status" value="4"/>
</dbReference>
<evidence type="ECO:0000313" key="10">
    <source>
        <dbReference type="Proteomes" id="UP000664357"/>
    </source>
</evidence>
<keyword evidence="3 7" id="KW-0732">Signal</keyword>
<dbReference type="NCBIfam" id="TIGR01167">
    <property type="entry name" value="LPXTG_anchor"/>
    <property type="match status" value="1"/>
</dbReference>
<evidence type="ECO:0000256" key="4">
    <source>
        <dbReference type="ARBA" id="ARBA00023088"/>
    </source>
</evidence>
<feature type="domain" description="Gram-positive cocci surface proteins LPxTG" evidence="8">
    <location>
        <begin position="821"/>
        <end position="854"/>
    </location>
</feature>
<feature type="region of interest" description="Disordered" evidence="5">
    <location>
        <begin position="797"/>
        <end position="816"/>
    </location>
</feature>
<feature type="compositionally biased region" description="Polar residues" evidence="5">
    <location>
        <begin position="797"/>
        <end position="815"/>
    </location>
</feature>
<feature type="transmembrane region" description="Helical" evidence="6">
    <location>
        <begin position="829"/>
        <end position="849"/>
    </location>
</feature>
<keyword evidence="4" id="KW-0572">Peptidoglycan-anchor</keyword>
<proteinExistence type="predicted"/>
<feature type="region of interest" description="Disordered" evidence="5">
    <location>
        <begin position="32"/>
        <end position="122"/>
    </location>
</feature>
<feature type="chain" id="PRO_5046081770" description="Gram-positive cocci surface proteins LPxTG domain-containing protein" evidence="7">
    <location>
        <begin position="21"/>
        <end position="854"/>
    </location>
</feature>
<evidence type="ECO:0000256" key="5">
    <source>
        <dbReference type="SAM" id="MobiDB-lite"/>
    </source>
</evidence>
<keyword evidence="6" id="KW-0812">Transmembrane</keyword>
<accession>A0ABV0ESG2</accession>
<dbReference type="RefSeq" id="WP_207703987.1">
    <property type="nucleotide sequence ID" value="NZ_JAFREL020000003.1"/>
</dbReference>
<feature type="compositionally biased region" description="Basic and acidic residues" evidence="5">
    <location>
        <begin position="55"/>
        <end position="73"/>
    </location>
</feature>
<keyword evidence="6" id="KW-1133">Transmembrane helix</keyword>
<name>A0ABV0ESG2_9ENTE</name>
<evidence type="ECO:0000313" key="9">
    <source>
        <dbReference type="EMBL" id="MEO1771584.1"/>
    </source>
</evidence>
<evidence type="ECO:0000256" key="3">
    <source>
        <dbReference type="ARBA" id="ARBA00022729"/>
    </source>
</evidence>
<protein>
    <recommendedName>
        <fullName evidence="8">Gram-positive cocci surface proteins LPxTG domain-containing protein</fullName>
    </recommendedName>
</protein>
<dbReference type="EMBL" id="JAFREL020000003">
    <property type="protein sequence ID" value="MEO1771584.1"/>
    <property type="molecule type" value="Genomic_DNA"/>
</dbReference>
<keyword evidence="1" id="KW-0134">Cell wall</keyword>
<gene>
    <name evidence="9" type="ORF">JZO67_003565</name>
</gene>
<dbReference type="InterPro" id="IPR019931">
    <property type="entry name" value="LPXTG_anchor"/>
</dbReference>
<dbReference type="Pfam" id="PF05738">
    <property type="entry name" value="Cna_B"/>
    <property type="match status" value="4"/>
</dbReference>
<evidence type="ECO:0000256" key="2">
    <source>
        <dbReference type="ARBA" id="ARBA00022525"/>
    </source>
</evidence>
<organism evidence="9 10">
    <name type="scientific">Candidatus Enterococcus ferrettii</name>
    <dbReference type="NCBI Taxonomy" id="2815324"/>
    <lineage>
        <taxon>Bacteria</taxon>
        <taxon>Bacillati</taxon>
        <taxon>Bacillota</taxon>
        <taxon>Bacilli</taxon>
        <taxon>Lactobacillales</taxon>
        <taxon>Enterococcaceae</taxon>
        <taxon>Enterococcus</taxon>
    </lineage>
</organism>
<dbReference type="Proteomes" id="UP000664357">
    <property type="component" value="Unassembled WGS sequence"/>
</dbReference>
<keyword evidence="2" id="KW-0964">Secreted</keyword>
<reference evidence="9 10" key="1">
    <citation type="submission" date="2024-02" db="EMBL/GenBank/DDBJ databases">
        <title>The Genome Sequence of Enterococcus sp. DIV0159.</title>
        <authorList>
            <person name="Earl A."/>
            <person name="Manson A."/>
            <person name="Gilmore M."/>
            <person name="Sanders J."/>
            <person name="Shea T."/>
            <person name="Howe W."/>
            <person name="Livny J."/>
            <person name="Cuomo C."/>
            <person name="Neafsey D."/>
            <person name="Birren B."/>
        </authorList>
    </citation>
    <scope>NUCLEOTIDE SEQUENCE [LARGE SCALE GENOMIC DNA]</scope>
    <source>
        <strain evidence="9 10">665A</strain>
    </source>
</reference>
<evidence type="ECO:0000256" key="7">
    <source>
        <dbReference type="SAM" id="SignalP"/>
    </source>
</evidence>
<keyword evidence="6" id="KW-0472">Membrane</keyword>
<dbReference type="InterPro" id="IPR008454">
    <property type="entry name" value="Collagen-bd_Cna-like_B-typ_dom"/>
</dbReference>
<evidence type="ECO:0000259" key="8">
    <source>
        <dbReference type="PROSITE" id="PS50847"/>
    </source>
</evidence>